<dbReference type="Proteomes" id="UP000187148">
    <property type="component" value="Chromosome"/>
</dbReference>
<dbReference type="KEGG" id="kco:BWI95_09540"/>
<dbReference type="EMBL" id="CP019445">
    <property type="protein sequence ID" value="APZ05280.1"/>
    <property type="molecule type" value="Genomic_DNA"/>
</dbReference>
<name>A0A807LGV1_9ENTR</name>
<dbReference type="Pfam" id="PF10748">
    <property type="entry name" value="HofP"/>
    <property type="match status" value="1"/>
</dbReference>
<dbReference type="InterPro" id="IPR019684">
    <property type="entry name" value="HofP"/>
</dbReference>
<evidence type="ECO:0000313" key="1">
    <source>
        <dbReference type="EMBL" id="APZ05280.1"/>
    </source>
</evidence>
<keyword evidence="2" id="KW-1185">Reference proteome</keyword>
<accession>A0A807LGV1</accession>
<sequence length="115" mass="13020">MMVKRLLFTFGIVTVLCGMRDPFQPAPDRCQLAQLRAWQLHGVIESGQRLAIIRDAAGRWHRVSVGDTLSPGWRVTAINVDETEIATGKACAPSTWRWKRKGTQDEEMDSKRRAL</sequence>
<gene>
    <name evidence="1" type="ORF">BWI95_09540</name>
</gene>
<protein>
    <submittedName>
        <fullName evidence="1">Pilus assembly protein HofP</fullName>
    </submittedName>
</protein>
<evidence type="ECO:0000313" key="2">
    <source>
        <dbReference type="Proteomes" id="UP000187148"/>
    </source>
</evidence>
<reference evidence="1 2" key="1">
    <citation type="submission" date="2017-01" db="EMBL/GenBank/DDBJ databases">
        <authorList>
            <person name="Cao J.-M."/>
        </authorList>
    </citation>
    <scope>NUCLEOTIDE SEQUENCE [LARGE SCALE GENOMIC DNA]</scope>
    <source>
        <strain evidence="1 2">888-76</strain>
    </source>
</reference>
<organism evidence="1 2">
    <name type="scientific">Kosakonia cowanii JCM 10956 = DSM 18146</name>
    <dbReference type="NCBI Taxonomy" id="1300165"/>
    <lineage>
        <taxon>Bacteria</taxon>
        <taxon>Pseudomonadati</taxon>
        <taxon>Pseudomonadota</taxon>
        <taxon>Gammaproteobacteria</taxon>
        <taxon>Enterobacterales</taxon>
        <taxon>Enterobacteriaceae</taxon>
        <taxon>Kosakonia</taxon>
    </lineage>
</organism>
<dbReference type="RefSeq" id="WP_054804634.1">
    <property type="nucleotide sequence ID" value="NZ_CP019445.1"/>
</dbReference>
<dbReference type="AlphaFoldDB" id="A0A807LGV1"/>
<proteinExistence type="predicted"/>